<organism evidence="4 5">
    <name type="scientific">Couchioplanes caeruleus subsp. caeruleus</name>
    <dbReference type="NCBI Taxonomy" id="56427"/>
    <lineage>
        <taxon>Bacteria</taxon>
        <taxon>Bacillati</taxon>
        <taxon>Actinomycetota</taxon>
        <taxon>Actinomycetes</taxon>
        <taxon>Micromonosporales</taxon>
        <taxon>Micromonosporaceae</taxon>
        <taxon>Couchioplanes</taxon>
    </lineage>
</organism>
<gene>
    <name evidence="4" type="ORF">BG844_06380</name>
</gene>
<evidence type="ECO:0000313" key="5">
    <source>
        <dbReference type="Proteomes" id="UP000182486"/>
    </source>
</evidence>
<dbReference type="AlphaFoldDB" id="A0A1K0GUQ0"/>
<accession>A0A1K0GUQ0</accession>
<keyword evidence="1" id="KW-0732">Signal</keyword>
<evidence type="ECO:0000256" key="2">
    <source>
        <dbReference type="SAM" id="MobiDB-lite"/>
    </source>
</evidence>
<sequence length="191" mass="20496">MPAPHRTVPSSPPEDPFPCGQQWTASTRSDHIPNPHSLDLLKVGGGSNNQPILAVAGGRVVKSAYDGGGGWHVRIDHGNGWQTRYLHMISAPAVSVDQTVVQGQLIGRVGSTGDSGTPHLHFEQMQDGTTVRSAFDGQLVTVEVGRSQGDQQPRRHQARLERLPPADVGQQPARGHPERRLRQRRGAAAGG</sequence>
<evidence type="ECO:0000313" key="4">
    <source>
        <dbReference type="EMBL" id="OJF15076.1"/>
    </source>
</evidence>
<feature type="domain" description="M23ase beta-sheet core" evidence="3">
    <location>
        <begin position="47"/>
        <end position="131"/>
    </location>
</feature>
<dbReference type="EMBL" id="MEIA01000069">
    <property type="protein sequence ID" value="OJF15076.1"/>
    <property type="molecule type" value="Genomic_DNA"/>
</dbReference>
<protein>
    <recommendedName>
        <fullName evidence="3">M23ase beta-sheet core domain-containing protein</fullName>
    </recommendedName>
</protein>
<dbReference type="Pfam" id="PF01551">
    <property type="entry name" value="Peptidase_M23"/>
    <property type="match status" value="1"/>
</dbReference>
<name>A0A1K0GUQ0_9ACTN</name>
<keyword evidence="5" id="KW-1185">Reference proteome</keyword>
<dbReference type="PANTHER" id="PTHR21666:SF289">
    <property type="entry name" value="L-ALA--D-GLU ENDOPEPTIDASE"/>
    <property type="match status" value="1"/>
</dbReference>
<dbReference type="SUPFAM" id="SSF51261">
    <property type="entry name" value="Duplicated hybrid motif"/>
    <property type="match status" value="1"/>
</dbReference>
<dbReference type="Gene3D" id="2.70.70.10">
    <property type="entry name" value="Glucose Permease (Domain IIA)"/>
    <property type="match status" value="1"/>
</dbReference>
<feature type="region of interest" description="Disordered" evidence="2">
    <location>
        <begin position="1"/>
        <end position="21"/>
    </location>
</feature>
<proteinExistence type="predicted"/>
<evidence type="ECO:0000259" key="3">
    <source>
        <dbReference type="Pfam" id="PF01551"/>
    </source>
</evidence>
<dbReference type="InterPro" id="IPR011055">
    <property type="entry name" value="Dup_hybrid_motif"/>
</dbReference>
<dbReference type="InterPro" id="IPR016047">
    <property type="entry name" value="M23ase_b-sheet_dom"/>
</dbReference>
<dbReference type="Proteomes" id="UP000182486">
    <property type="component" value="Unassembled WGS sequence"/>
</dbReference>
<comment type="caution">
    <text evidence="4">The sequence shown here is derived from an EMBL/GenBank/DDBJ whole genome shotgun (WGS) entry which is preliminary data.</text>
</comment>
<evidence type="ECO:0000256" key="1">
    <source>
        <dbReference type="ARBA" id="ARBA00022729"/>
    </source>
</evidence>
<dbReference type="CDD" id="cd12797">
    <property type="entry name" value="M23_peptidase"/>
    <property type="match status" value="1"/>
</dbReference>
<feature type="region of interest" description="Disordered" evidence="2">
    <location>
        <begin position="145"/>
        <end position="191"/>
    </location>
</feature>
<dbReference type="PANTHER" id="PTHR21666">
    <property type="entry name" value="PEPTIDASE-RELATED"/>
    <property type="match status" value="1"/>
</dbReference>
<dbReference type="GO" id="GO:0004222">
    <property type="term" value="F:metalloendopeptidase activity"/>
    <property type="evidence" value="ECO:0007669"/>
    <property type="project" value="TreeGrafter"/>
</dbReference>
<reference evidence="4 5" key="1">
    <citation type="submission" date="2016-09" db="EMBL/GenBank/DDBJ databases">
        <title>Couchioplanes caeruleus draft genome sequence.</title>
        <authorList>
            <person name="Sheehan J."/>
            <person name="Caffrey P."/>
        </authorList>
    </citation>
    <scope>NUCLEOTIDE SEQUENCE [LARGE SCALE GENOMIC DNA]</scope>
    <source>
        <strain evidence="4 5">DSM 43634</strain>
    </source>
</reference>
<dbReference type="RefSeq" id="WP_071803803.1">
    <property type="nucleotide sequence ID" value="NZ_MEIA01000069.1"/>
</dbReference>
<dbReference type="InterPro" id="IPR050570">
    <property type="entry name" value="Cell_wall_metabolism_enzyme"/>
</dbReference>